<evidence type="ECO:0000256" key="1">
    <source>
        <dbReference type="ARBA" id="ARBA00022676"/>
    </source>
</evidence>
<name>A0A7X0J6X4_9SPHI</name>
<keyword evidence="2 4" id="KW-0808">Transferase</keyword>
<dbReference type="EMBL" id="JACHCC010000008">
    <property type="protein sequence ID" value="MBB6500967.1"/>
    <property type="molecule type" value="Genomic_DNA"/>
</dbReference>
<proteinExistence type="predicted"/>
<gene>
    <name evidence="4" type="ORF">HDF25_003130</name>
</gene>
<reference evidence="4 5" key="1">
    <citation type="submission" date="2020-08" db="EMBL/GenBank/DDBJ databases">
        <title>Genomic Encyclopedia of Type Strains, Phase IV (KMG-V): Genome sequencing to study the core and pangenomes of soil and plant-associated prokaryotes.</title>
        <authorList>
            <person name="Whitman W."/>
        </authorList>
    </citation>
    <scope>NUCLEOTIDE SEQUENCE [LARGE SCALE GENOMIC DNA]</scope>
    <source>
        <strain evidence="4 5">M2T3</strain>
    </source>
</reference>
<dbReference type="PANTHER" id="PTHR22916">
    <property type="entry name" value="GLYCOSYLTRANSFERASE"/>
    <property type="match status" value="1"/>
</dbReference>
<sequence length="333" mass="39089">MRDTQTVVSIIIPVFNAEPTLLVCLESLKAQSYQYLELLFINDCSVDKSAELIRSFAEKWQNDKYIQVKLLEHEQNMGVAAARNTGLDQATGTYIYYVDADDSIETDAIEMAVQCALKNDADIVGFNWFLTFSNNKRRMNQSTFNTAWEAISLMLCGRMRWNLWLFLTKRSLYENNNIRFIPGNNMGEDLMVSIKLFSRAQRVIYLDKALYHYRQSNTQSLTKTYSAQHISQVTENVKEVELFLRNSKFENKIGDLFFYLKLNIKLPLLMSQKTLNYSCWVNWFPEANEFVLKNKSLPLRTRILQWLAVHKQYWALKLYNLLVFRIIYGVLYK</sequence>
<dbReference type="CDD" id="cd00761">
    <property type="entry name" value="Glyco_tranf_GTA_type"/>
    <property type="match status" value="1"/>
</dbReference>
<evidence type="ECO:0000256" key="2">
    <source>
        <dbReference type="ARBA" id="ARBA00022679"/>
    </source>
</evidence>
<feature type="domain" description="Glycosyltransferase 2-like" evidence="3">
    <location>
        <begin position="9"/>
        <end position="186"/>
    </location>
</feature>
<dbReference type="InterPro" id="IPR029044">
    <property type="entry name" value="Nucleotide-diphossugar_trans"/>
</dbReference>
<dbReference type="Gene3D" id="3.90.550.10">
    <property type="entry name" value="Spore Coat Polysaccharide Biosynthesis Protein SpsA, Chain A"/>
    <property type="match status" value="1"/>
</dbReference>
<dbReference type="Pfam" id="PF00535">
    <property type="entry name" value="Glycos_transf_2"/>
    <property type="match status" value="1"/>
</dbReference>
<evidence type="ECO:0000313" key="5">
    <source>
        <dbReference type="Proteomes" id="UP000521017"/>
    </source>
</evidence>
<protein>
    <submittedName>
        <fullName evidence="4">Glycosyltransferase involved in cell wall biosynthesis</fullName>
    </submittedName>
</protein>
<keyword evidence="1" id="KW-0328">Glycosyltransferase</keyword>
<evidence type="ECO:0000313" key="4">
    <source>
        <dbReference type="EMBL" id="MBB6500967.1"/>
    </source>
</evidence>
<organism evidence="4 5">
    <name type="scientific">Pedobacter cryoconitis</name>
    <dbReference type="NCBI Taxonomy" id="188932"/>
    <lineage>
        <taxon>Bacteria</taxon>
        <taxon>Pseudomonadati</taxon>
        <taxon>Bacteroidota</taxon>
        <taxon>Sphingobacteriia</taxon>
        <taxon>Sphingobacteriales</taxon>
        <taxon>Sphingobacteriaceae</taxon>
        <taxon>Pedobacter</taxon>
    </lineage>
</organism>
<dbReference type="SUPFAM" id="SSF53448">
    <property type="entry name" value="Nucleotide-diphospho-sugar transferases"/>
    <property type="match status" value="1"/>
</dbReference>
<dbReference type="GO" id="GO:0016758">
    <property type="term" value="F:hexosyltransferase activity"/>
    <property type="evidence" value="ECO:0007669"/>
    <property type="project" value="UniProtKB-ARBA"/>
</dbReference>
<dbReference type="RefSeq" id="WP_184626273.1">
    <property type="nucleotide sequence ID" value="NZ_JACHCC010000008.1"/>
</dbReference>
<comment type="caution">
    <text evidence="4">The sequence shown here is derived from an EMBL/GenBank/DDBJ whole genome shotgun (WGS) entry which is preliminary data.</text>
</comment>
<dbReference type="Proteomes" id="UP000521017">
    <property type="component" value="Unassembled WGS sequence"/>
</dbReference>
<dbReference type="InterPro" id="IPR001173">
    <property type="entry name" value="Glyco_trans_2-like"/>
</dbReference>
<accession>A0A7X0J6X4</accession>
<evidence type="ECO:0000259" key="3">
    <source>
        <dbReference type="Pfam" id="PF00535"/>
    </source>
</evidence>
<dbReference type="PANTHER" id="PTHR22916:SF51">
    <property type="entry name" value="GLYCOSYLTRANSFERASE EPSH-RELATED"/>
    <property type="match status" value="1"/>
</dbReference>
<dbReference type="AlphaFoldDB" id="A0A7X0J6X4"/>